<dbReference type="InterPro" id="IPR006068">
    <property type="entry name" value="ATPase_P-typ_cation-transptr_C"/>
</dbReference>
<dbReference type="Gene3D" id="3.40.1110.10">
    <property type="entry name" value="Calcium-transporting ATPase, cytoplasmic domain N"/>
    <property type="match status" value="1"/>
</dbReference>
<evidence type="ECO:0000256" key="5">
    <source>
        <dbReference type="ARBA" id="ARBA00022840"/>
    </source>
</evidence>
<evidence type="ECO:0000256" key="4">
    <source>
        <dbReference type="ARBA" id="ARBA00022741"/>
    </source>
</evidence>
<feature type="transmembrane region" description="Helical" evidence="11">
    <location>
        <begin position="720"/>
        <end position="739"/>
    </location>
</feature>
<feature type="domain" description="Cation-transporting P-type ATPase N-terminal" evidence="12">
    <location>
        <begin position="10"/>
        <end position="84"/>
    </location>
</feature>
<feature type="transmembrane region" description="Helical" evidence="11">
    <location>
        <begin position="802"/>
        <end position="821"/>
    </location>
</feature>
<feature type="transmembrane region" description="Helical" evidence="11">
    <location>
        <begin position="870"/>
        <end position="890"/>
    </location>
</feature>
<evidence type="ECO:0000256" key="3">
    <source>
        <dbReference type="ARBA" id="ARBA00022692"/>
    </source>
</evidence>
<dbReference type="SUPFAM" id="SSF81660">
    <property type="entry name" value="Metal cation-transporting ATPase, ATP-binding domain N"/>
    <property type="match status" value="1"/>
</dbReference>
<dbReference type="Gene3D" id="1.20.1110.10">
    <property type="entry name" value="Calcium-transporting ATPase, transmembrane domain"/>
    <property type="match status" value="1"/>
</dbReference>
<dbReference type="Pfam" id="PF00122">
    <property type="entry name" value="E1-E2_ATPase"/>
    <property type="match status" value="1"/>
</dbReference>
<evidence type="ECO:0000256" key="2">
    <source>
        <dbReference type="ARBA" id="ARBA00005675"/>
    </source>
</evidence>
<dbReference type="SFLD" id="SFLDF00027">
    <property type="entry name" value="p-type_atpase"/>
    <property type="match status" value="1"/>
</dbReference>
<comment type="subcellular location">
    <subcellularLocation>
        <location evidence="1">Cell membrane</location>
        <topology evidence="1">Multi-pass membrane protein</topology>
    </subcellularLocation>
</comment>
<feature type="transmembrane region" description="Helical" evidence="11">
    <location>
        <begin position="68"/>
        <end position="85"/>
    </location>
</feature>
<proteinExistence type="inferred from homology"/>
<dbReference type="Gene3D" id="2.70.150.10">
    <property type="entry name" value="Calcium-transporting ATPase, cytoplasmic transduction domain A"/>
    <property type="match status" value="1"/>
</dbReference>
<dbReference type="InterPro" id="IPR044492">
    <property type="entry name" value="P_typ_ATPase_HD_dom"/>
</dbReference>
<evidence type="ECO:0000313" key="13">
    <source>
        <dbReference type="EMBL" id="MDC5698965.1"/>
    </source>
</evidence>
<dbReference type="InterPro" id="IPR023299">
    <property type="entry name" value="ATPase_P-typ_cyto_dom_N"/>
</dbReference>
<evidence type="ECO:0000256" key="9">
    <source>
        <dbReference type="ARBA" id="ARBA00049360"/>
    </source>
</evidence>
<keyword evidence="6" id="KW-1278">Translocase</keyword>
<evidence type="ECO:0000313" key="14">
    <source>
        <dbReference type="Proteomes" id="UP001150259"/>
    </source>
</evidence>
<dbReference type="InterPro" id="IPR008250">
    <property type="entry name" value="ATPase_P-typ_transduc_dom_A_sf"/>
</dbReference>
<evidence type="ECO:0000256" key="10">
    <source>
        <dbReference type="SAM" id="MobiDB-lite"/>
    </source>
</evidence>
<evidence type="ECO:0000256" key="11">
    <source>
        <dbReference type="SAM" id="Phobius"/>
    </source>
</evidence>
<dbReference type="Gene3D" id="3.40.50.1000">
    <property type="entry name" value="HAD superfamily/HAD-like"/>
    <property type="match status" value="1"/>
</dbReference>
<comment type="similarity">
    <text evidence="2">Belongs to the cation transport ATPase (P-type) (TC 3.A.3) family. Type IIA subfamily.</text>
</comment>
<feature type="transmembrane region" description="Helical" evidence="11">
    <location>
        <begin position="258"/>
        <end position="277"/>
    </location>
</feature>
<dbReference type="InterPro" id="IPR050510">
    <property type="entry name" value="Cation_transp_ATPase_P-type"/>
</dbReference>
<keyword evidence="4" id="KW-0547">Nucleotide-binding</keyword>
<dbReference type="Pfam" id="PF00690">
    <property type="entry name" value="Cation_ATPase_N"/>
    <property type="match status" value="1"/>
</dbReference>
<dbReference type="Proteomes" id="UP001150259">
    <property type="component" value="Unassembled WGS sequence"/>
</dbReference>
<comment type="caution">
    <text evidence="13">The sequence shown here is derived from an EMBL/GenBank/DDBJ whole genome shotgun (WGS) entry which is preliminary data.</text>
</comment>
<dbReference type="InterPro" id="IPR023298">
    <property type="entry name" value="ATPase_P-typ_TM_dom_sf"/>
</dbReference>
<dbReference type="SMART" id="SM00831">
    <property type="entry name" value="Cation_ATPase_N"/>
    <property type="match status" value="1"/>
</dbReference>
<feature type="transmembrane region" description="Helical" evidence="11">
    <location>
        <begin position="745"/>
        <end position="764"/>
    </location>
</feature>
<feature type="transmembrane region" description="Helical" evidence="11">
    <location>
        <begin position="289"/>
        <end position="317"/>
    </location>
</feature>
<keyword evidence="5" id="KW-0067">ATP-binding</keyword>
<name>A0ABT5GM76_9MICO</name>
<feature type="transmembrane region" description="Helical" evidence="11">
    <location>
        <begin position="902"/>
        <end position="921"/>
    </location>
</feature>
<protein>
    <submittedName>
        <fullName evidence="13">Cation-translocating P-type ATPase</fullName>
    </submittedName>
</protein>
<dbReference type="InterPro" id="IPR023214">
    <property type="entry name" value="HAD_sf"/>
</dbReference>
<feature type="transmembrane region" description="Helical" evidence="11">
    <location>
        <begin position="91"/>
        <end position="111"/>
    </location>
</feature>
<keyword evidence="8 11" id="KW-0472">Membrane</keyword>
<evidence type="ECO:0000256" key="8">
    <source>
        <dbReference type="ARBA" id="ARBA00023136"/>
    </source>
</evidence>
<dbReference type="RefSeq" id="WP_272463523.1">
    <property type="nucleotide sequence ID" value="NZ_JAPFQL010000097.1"/>
</dbReference>
<dbReference type="SFLD" id="SFLDG00002">
    <property type="entry name" value="C1.7:_P-type_atpase_like"/>
    <property type="match status" value="1"/>
</dbReference>
<dbReference type="EMBL" id="JAPFQL010000097">
    <property type="protein sequence ID" value="MDC5698965.1"/>
    <property type="molecule type" value="Genomic_DNA"/>
</dbReference>
<dbReference type="Pfam" id="PF00689">
    <property type="entry name" value="Cation_ATPase_C"/>
    <property type="match status" value="1"/>
</dbReference>
<keyword evidence="7 11" id="KW-1133">Transmembrane helix</keyword>
<dbReference type="PANTHER" id="PTHR43294">
    <property type="entry name" value="SODIUM/POTASSIUM-TRANSPORTING ATPASE SUBUNIT ALPHA"/>
    <property type="match status" value="1"/>
</dbReference>
<dbReference type="PROSITE" id="PS00154">
    <property type="entry name" value="ATPASE_E1_E2"/>
    <property type="match status" value="1"/>
</dbReference>
<dbReference type="InterPro" id="IPR001757">
    <property type="entry name" value="P_typ_ATPase"/>
</dbReference>
<keyword evidence="14" id="KW-1185">Reference proteome</keyword>
<sequence>MTARALDPTDPTLLSAEAVALDLGVDPGIGLPDDVAAQRLAQDGPNELRSTPAVPLWRKVLRQFQDPLVYLLLVAIGISLIAWVGEGAESLPVDAIVIALIVVANAVLGLVQEAKAESAVAALASMTAATSTVLRAGRLVTLPAAELVRGDVLSLSEGDSVGADARLLSATALRLEEASLTGESTTTAKSPEPLPGPVGLGDRRNMVHRGTAVVQGVGRAVVTATGMDTEMGQIAELLDRTEQEPSPLRREIASVSKVLGLLVIGIAAVVMAAIALLNGVRNLTDAVTILLMGVSLAVAAVPEGLPAILSLVLALGVRAMARRNAVMKDLHSVETLGSASVICSDKTGTLTRNEMTLSRIITPSGRVELTGTGYRPDGEARYEPTDGTPADLAREARSVVVAGALANNAQLLEEDGEWTIQGDPTEAAFLVAIRKLEDAERLVSRYERTAEVPFTSQRKMMSILGHHLDDDEHRLFVKGAPDVLLDHCDAVRVGERVVPLDEEQRTGFLRAVEELSASAYRTLGVAYRDVGPDGPAELDESAESHLVLLGVVGIIDPPRDEARQAVAQAHRAGIRTVMITGDHPATAARIAADLGISRSGEQVLSGADIDALDDEDFRRAVLRTAVYARVAPEHKLRIIDALQSHGLVVAMTGDGVNDAPALKSADIGIAMGITGTEVTKESSRMILGDDNYATIVDAVRQGRVIFDNIRKFLRYLLSSNLGEVATVFFGVVLAGVIGLSEADTSGAIVLPLLATQILWINLVTDSGPALAMGIDPEIDDVMARPPRQQTDRILDRAMWRRIAFIGLVMAVVTLLTIDLMLPGGLVEGAESLETARTAGFTTLVLAQLFNALNSRSDESSAFRHLTDNRWLWAAITLALALQVAVVTVPLLQTAFGTETLGLGQWLVCLAMASVVLWLEELSKLVRRRRRRHRSDRA</sequence>
<organism evidence="13 14">
    <name type="scientific">Intrasporangium calvum</name>
    <dbReference type="NCBI Taxonomy" id="53358"/>
    <lineage>
        <taxon>Bacteria</taxon>
        <taxon>Bacillati</taxon>
        <taxon>Actinomycetota</taxon>
        <taxon>Actinomycetes</taxon>
        <taxon>Micrococcales</taxon>
        <taxon>Intrasporangiaceae</taxon>
        <taxon>Intrasporangium</taxon>
    </lineage>
</organism>
<evidence type="ECO:0000256" key="6">
    <source>
        <dbReference type="ARBA" id="ARBA00022967"/>
    </source>
</evidence>
<dbReference type="SUPFAM" id="SSF81653">
    <property type="entry name" value="Calcium ATPase, transduction domain A"/>
    <property type="match status" value="1"/>
</dbReference>
<dbReference type="InterPro" id="IPR036412">
    <property type="entry name" value="HAD-like_sf"/>
</dbReference>
<dbReference type="InterPro" id="IPR059000">
    <property type="entry name" value="ATPase_P-type_domA"/>
</dbReference>
<evidence type="ECO:0000256" key="7">
    <source>
        <dbReference type="ARBA" id="ARBA00022989"/>
    </source>
</evidence>
<dbReference type="SFLD" id="SFLDS00003">
    <property type="entry name" value="Haloacid_Dehalogenase"/>
    <property type="match status" value="1"/>
</dbReference>
<reference evidence="13 14" key="1">
    <citation type="submission" date="2022-11" db="EMBL/GenBank/DDBJ databases">
        <title>Anaerobic phenanthrene biodegradation by a DNRA strain PheN6.</title>
        <authorList>
            <person name="Zhang Z."/>
        </authorList>
    </citation>
    <scope>NUCLEOTIDE SEQUENCE [LARGE SCALE GENOMIC DNA]</scope>
    <source>
        <strain evidence="13 14">PheN6</strain>
    </source>
</reference>
<evidence type="ECO:0000259" key="12">
    <source>
        <dbReference type="SMART" id="SM00831"/>
    </source>
</evidence>
<dbReference type="InterPro" id="IPR004014">
    <property type="entry name" value="ATPase_P-typ_cation-transptr_N"/>
</dbReference>
<feature type="transmembrane region" description="Helical" evidence="11">
    <location>
        <begin position="833"/>
        <end position="849"/>
    </location>
</feature>
<dbReference type="SUPFAM" id="SSF81665">
    <property type="entry name" value="Calcium ATPase, transmembrane domain M"/>
    <property type="match status" value="1"/>
</dbReference>
<dbReference type="PRINTS" id="PR00120">
    <property type="entry name" value="HATPASE"/>
</dbReference>
<keyword evidence="3 11" id="KW-0812">Transmembrane</keyword>
<comment type="catalytic activity">
    <reaction evidence="9">
        <text>ATP + H2O = ADP + phosphate + H(+)</text>
        <dbReference type="Rhea" id="RHEA:13065"/>
        <dbReference type="ChEBI" id="CHEBI:15377"/>
        <dbReference type="ChEBI" id="CHEBI:15378"/>
        <dbReference type="ChEBI" id="CHEBI:30616"/>
        <dbReference type="ChEBI" id="CHEBI:43474"/>
        <dbReference type="ChEBI" id="CHEBI:456216"/>
    </reaction>
</comment>
<feature type="region of interest" description="Disordered" evidence="10">
    <location>
        <begin position="179"/>
        <end position="202"/>
    </location>
</feature>
<dbReference type="NCBIfam" id="TIGR01494">
    <property type="entry name" value="ATPase_P-type"/>
    <property type="match status" value="2"/>
</dbReference>
<dbReference type="SUPFAM" id="SSF56784">
    <property type="entry name" value="HAD-like"/>
    <property type="match status" value="1"/>
</dbReference>
<accession>A0ABT5GM76</accession>
<evidence type="ECO:0000256" key="1">
    <source>
        <dbReference type="ARBA" id="ARBA00004651"/>
    </source>
</evidence>
<gene>
    <name evidence="13" type="ORF">OO014_17060</name>
</gene>
<dbReference type="PANTHER" id="PTHR43294:SF20">
    <property type="entry name" value="P-TYPE ATPASE"/>
    <property type="match status" value="1"/>
</dbReference>
<dbReference type="InterPro" id="IPR018303">
    <property type="entry name" value="ATPase_P-typ_P_site"/>
</dbReference>
<dbReference type="PRINTS" id="PR00119">
    <property type="entry name" value="CATATPASE"/>
</dbReference>
<dbReference type="Pfam" id="PF13246">
    <property type="entry name" value="Cation_ATPase"/>
    <property type="match status" value="1"/>
</dbReference>